<reference evidence="2 3" key="1">
    <citation type="submission" date="2024-12" db="EMBL/GenBank/DDBJ databases">
        <authorList>
            <person name="Lee Y."/>
        </authorList>
    </citation>
    <scope>NUCLEOTIDE SEQUENCE [LARGE SCALE GENOMIC DNA]</scope>
    <source>
        <strain evidence="2 3">03SUJ4</strain>
    </source>
</reference>
<name>A0ABW9KFX5_9BACT</name>
<protein>
    <submittedName>
        <fullName evidence="2">Uncharacterized protein</fullName>
    </submittedName>
</protein>
<keyword evidence="3" id="KW-1185">Reference proteome</keyword>
<gene>
    <name evidence="2" type="ORF">ACK2TP_01805</name>
</gene>
<evidence type="ECO:0000313" key="3">
    <source>
        <dbReference type="Proteomes" id="UP001634747"/>
    </source>
</evidence>
<evidence type="ECO:0000313" key="2">
    <source>
        <dbReference type="EMBL" id="MFN2974489.1"/>
    </source>
</evidence>
<feature type="region of interest" description="Disordered" evidence="1">
    <location>
        <begin position="173"/>
        <end position="205"/>
    </location>
</feature>
<accession>A0ABW9KFX5</accession>
<dbReference type="EMBL" id="JBJYXY010000001">
    <property type="protein sequence ID" value="MFN2974489.1"/>
    <property type="molecule type" value="Genomic_DNA"/>
</dbReference>
<evidence type="ECO:0000256" key="1">
    <source>
        <dbReference type="SAM" id="MobiDB-lite"/>
    </source>
</evidence>
<dbReference type="RefSeq" id="WP_263413947.1">
    <property type="nucleotide sequence ID" value="NZ_BAABBH010000001.1"/>
</dbReference>
<feature type="compositionally biased region" description="Pro residues" evidence="1">
    <location>
        <begin position="189"/>
        <end position="199"/>
    </location>
</feature>
<organism evidence="2 3">
    <name type="scientific">Terriglobus aquaticus</name>
    <dbReference type="NCBI Taxonomy" id="940139"/>
    <lineage>
        <taxon>Bacteria</taxon>
        <taxon>Pseudomonadati</taxon>
        <taxon>Acidobacteriota</taxon>
        <taxon>Terriglobia</taxon>
        <taxon>Terriglobales</taxon>
        <taxon>Acidobacteriaceae</taxon>
        <taxon>Terriglobus</taxon>
    </lineage>
</organism>
<sequence length="274" mass="29588">MRPRTASNGLRYAFLGDGVGSGKPAATHVSEEALLRLVNAVPASLAAALTRTTYVFVPLALSGARLRGNDAADAAFQSNDPTLVALHATPELVERAICHRNAEIRGEDLVFLSALLHNDSFALAFEFFINIAHDLVDIASMPASFGDLLAEQTAAGVRGETSIDAWEHRVAAFGPQPDTADTPSRTRPAPRPSAPPPTPAAAEQARRDYRNAAFADAVAIYLLSIFLDFDYADLREREYPLLAPPALAARLCAVHALYPPNPGYQFQILYRRRA</sequence>
<comment type="caution">
    <text evidence="2">The sequence shown here is derived from an EMBL/GenBank/DDBJ whole genome shotgun (WGS) entry which is preliminary data.</text>
</comment>
<dbReference type="Proteomes" id="UP001634747">
    <property type="component" value="Unassembled WGS sequence"/>
</dbReference>
<proteinExistence type="predicted"/>